<dbReference type="AlphaFoldDB" id="A0AA97FJB1"/>
<keyword evidence="2" id="KW-1185">Reference proteome</keyword>
<protein>
    <submittedName>
        <fullName evidence="1">Uncharacterized protein</fullName>
    </submittedName>
</protein>
<dbReference type="Proteomes" id="UP001305498">
    <property type="component" value="Chromosome"/>
</dbReference>
<dbReference type="InterPro" id="IPR027417">
    <property type="entry name" value="P-loop_NTPase"/>
</dbReference>
<dbReference type="NCBIfam" id="NF005115">
    <property type="entry name" value="PRK06547.1"/>
    <property type="match status" value="1"/>
</dbReference>
<dbReference type="Gene3D" id="3.40.50.300">
    <property type="entry name" value="P-loop containing nucleotide triphosphate hydrolases"/>
    <property type="match status" value="1"/>
</dbReference>
<sequence>MPSRSSTSASRTVSFEAAVRDVVALVAERAADRLVIDGRSGAGKTTLARRVAAEWPSTGAPQVVSLDELYPGWGGLREGGALARALVLEPHHRGEAGAYRRFDWARGTFAGPLVVVDPSLPLVVEGCGALAETVAELADASLWMDGPEAQRRRRALVRDGGGFERHWSMWADQEDAHIARERPDRLAQLALSVI</sequence>
<dbReference type="RefSeq" id="WP_317141019.1">
    <property type="nucleotide sequence ID" value="NZ_CP118157.1"/>
</dbReference>
<evidence type="ECO:0000313" key="1">
    <source>
        <dbReference type="EMBL" id="WOF24546.1"/>
    </source>
</evidence>
<dbReference type="KEGG" id="mbet:N8K70_07770"/>
<evidence type="ECO:0000313" key="2">
    <source>
        <dbReference type="Proteomes" id="UP001305498"/>
    </source>
</evidence>
<accession>A0AA97FJB1</accession>
<dbReference type="SUPFAM" id="SSF52540">
    <property type="entry name" value="P-loop containing nucleoside triphosphate hydrolases"/>
    <property type="match status" value="1"/>
</dbReference>
<gene>
    <name evidence="1" type="ORF">N8K70_07770</name>
</gene>
<proteinExistence type="predicted"/>
<dbReference type="EMBL" id="CP118157">
    <property type="protein sequence ID" value="WOF24546.1"/>
    <property type="molecule type" value="Genomic_DNA"/>
</dbReference>
<name>A0AA97FJB1_9MICO</name>
<organism evidence="1 2">
    <name type="scientific">Microbacterium betulae</name>
    <dbReference type="NCBI Taxonomy" id="2981139"/>
    <lineage>
        <taxon>Bacteria</taxon>
        <taxon>Bacillati</taxon>
        <taxon>Actinomycetota</taxon>
        <taxon>Actinomycetes</taxon>
        <taxon>Micrococcales</taxon>
        <taxon>Microbacteriaceae</taxon>
        <taxon>Microbacterium</taxon>
    </lineage>
</organism>
<reference evidence="1 2" key="1">
    <citation type="submission" date="2023-02" db="EMBL/GenBank/DDBJ databases">
        <title>Microbacterium betulae sp. nov., isolated from birch wood.</title>
        <authorList>
            <person name="Pasciak M."/>
            <person name="Pawlik K.J."/>
            <person name="Martynowski D."/>
            <person name="Laczmanski L."/>
            <person name="Ciekot J."/>
            <person name="Szponar B."/>
            <person name="Wojcik-Fatla A."/>
            <person name="Mackiewicz B."/>
            <person name="Farian E."/>
            <person name="Cholewa G."/>
            <person name="Cholewa A."/>
            <person name="Dutkiewicz J."/>
        </authorList>
    </citation>
    <scope>NUCLEOTIDE SEQUENCE [LARGE SCALE GENOMIC DNA]</scope>
    <source>
        <strain evidence="1 2">AB</strain>
    </source>
</reference>